<dbReference type="RefSeq" id="WP_253052986.1">
    <property type="nucleotide sequence ID" value="NZ_JAMXWN010000003.1"/>
</dbReference>
<protein>
    <submittedName>
        <fullName evidence="1">Uncharacterized protein</fullName>
    </submittedName>
</protein>
<comment type="caution">
    <text evidence="1">The sequence shown here is derived from an EMBL/GenBank/DDBJ whole genome shotgun (WGS) entry which is preliminary data.</text>
</comment>
<sequence length="173" mass="19921">MRLRYGQVLYKKGWEPAGVRFSARDLHNDVSNDAYPDFYLFEDGTFEYMGLSPDHFQKFATKDGVPGYQVICLLYDFNKHKWGPSYAYMDGSKYGLSEGVDIYNQDNQKFNYIPSDCKVLIPNGNYGKTPSFDDHGKIYVSGWQKPDGSYVLQSGYIDHDPTQYPSEQGINLW</sequence>
<accession>A0ABW1WD56</accession>
<name>A0ABW1WD56_9BACL</name>
<dbReference type="Proteomes" id="UP001596267">
    <property type="component" value="Unassembled WGS sequence"/>
</dbReference>
<evidence type="ECO:0000313" key="1">
    <source>
        <dbReference type="EMBL" id="MFC6386109.1"/>
    </source>
</evidence>
<dbReference type="EMBL" id="JBHSTQ010000004">
    <property type="protein sequence ID" value="MFC6386109.1"/>
    <property type="molecule type" value="Genomic_DNA"/>
</dbReference>
<proteinExistence type="predicted"/>
<keyword evidence="2" id="KW-1185">Reference proteome</keyword>
<reference evidence="2" key="1">
    <citation type="journal article" date="2019" name="Int. J. Syst. Evol. Microbiol.">
        <title>The Global Catalogue of Microorganisms (GCM) 10K type strain sequencing project: providing services to taxonomists for standard genome sequencing and annotation.</title>
        <authorList>
            <consortium name="The Broad Institute Genomics Platform"/>
            <consortium name="The Broad Institute Genome Sequencing Center for Infectious Disease"/>
            <person name="Wu L."/>
            <person name="Ma J."/>
        </authorList>
    </citation>
    <scope>NUCLEOTIDE SEQUENCE [LARGE SCALE GENOMIC DNA]</scope>
    <source>
        <strain evidence="2">CCUG 42001</strain>
    </source>
</reference>
<organism evidence="1 2">
    <name type="scientific">Sporolactobacillus kofuensis</name>
    <dbReference type="NCBI Taxonomy" id="269672"/>
    <lineage>
        <taxon>Bacteria</taxon>
        <taxon>Bacillati</taxon>
        <taxon>Bacillota</taxon>
        <taxon>Bacilli</taxon>
        <taxon>Bacillales</taxon>
        <taxon>Sporolactobacillaceae</taxon>
        <taxon>Sporolactobacillus</taxon>
    </lineage>
</organism>
<gene>
    <name evidence="1" type="ORF">ACFP7A_05820</name>
</gene>
<evidence type="ECO:0000313" key="2">
    <source>
        <dbReference type="Proteomes" id="UP001596267"/>
    </source>
</evidence>